<accession>A0ABP4WW44</accession>
<evidence type="ECO:0008006" key="4">
    <source>
        <dbReference type="Google" id="ProtNLM"/>
    </source>
</evidence>
<comment type="caution">
    <text evidence="2">The sequence shown here is derived from an EMBL/GenBank/DDBJ whole genome shotgun (WGS) entry which is preliminary data.</text>
</comment>
<gene>
    <name evidence="2" type="ORF">GCM10009681_39200</name>
</gene>
<dbReference type="EMBL" id="BAAALS010000020">
    <property type="protein sequence ID" value="GAA1764280.1"/>
    <property type="molecule type" value="Genomic_DNA"/>
</dbReference>
<keyword evidence="3" id="KW-1185">Reference proteome</keyword>
<evidence type="ECO:0000313" key="2">
    <source>
        <dbReference type="EMBL" id="GAA1764280.1"/>
    </source>
</evidence>
<evidence type="ECO:0000313" key="3">
    <source>
        <dbReference type="Proteomes" id="UP001500655"/>
    </source>
</evidence>
<dbReference type="Proteomes" id="UP001500655">
    <property type="component" value="Unassembled WGS sequence"/>
</dbReference>
<protein>
    <recommendedName>
        <fullName evidence="4">NADH dehydrogenase [ubiquinone] 1 alpha subcomplex subunit 11</fullName>
    </recommendedName>
</protein>
<reference evidence="3" key="1">
    <citation type="journal article" date="2019" name="Int. J. Syst. Evol. Microbiol.">
        <title>The Global Catalogue of Microorganisms (GCM) 10K type strain sequencing project: providing services to taxonomists for standard genome sequencing and annotation.</title>
        <authorList>
            <consortium name="The Broad Institute Genomics Platform"/>
            <consortium name="The Broad Institute Genome Sequencing Center for Infectious Disease"/>
            <person name="Wu L."/>
            <person name="Ma J."/>
        </authorList>
    </citation>
    <scope>NUCLEOTIDE SEQUENCE [LARGE SCALE GENOMIC DNA]</scope>
    <source>
        <strain evidence="3">JCM 13249</strain>
    </source>
</reference>
<sequence>MRTRSVAWYAATGARWAGTLTDARAAATGGVGVLVGAALGPAGICWSSATPHIMPDARDNKTAASSGSVPRAAPLSGTRHVGAGS</sequence>
<evidence type="ECO:0000256" key="1">
    <source>
        <dbReference type="SAM" id="MobiDB-lite"/>
    </source>
</evidence>
<feature type="region of interest" description="Disordered" evidence="1">
    <location>
        <begin position="55"/>
        <end position="85"/>
    </location>
</feature>
<proteinExistence type="predicted"/>
<organism evidence="2 3">
    <name type="scientific">Luedemannella helvata</name>
    <dbReference type="NCBI Taxonomy" id="349315"/>
    <lineage>
        <taxon>Bacteria</taxon>
        <taxon>Bacillati</taxon>
        <taxon>Actinomycetota</taxon>
        <taxon>Actinomycetes</taxon>
        <taxon>Micromonosporales</taxon>
        <taxon>Micromonosporaceae</taxon>
        <taxon>Luedemannella</taxon>
    </lineage>
</organism>
<name>A0ABP4WW44_9ACTN</name>